<dbReference type="AlphaFoldDB" id="A0A5B6VN80"/>
<evidence type="ECO:0000313" key="2">
    <source>
        <dbReference type="Proteomes" id="UP000325315"/>
    </source>
</evidence>
<evidence type="ECO:0000313" key="1">
    <source>
        <dbReference type="EMBL" id="KAA3470495.1"/>
    </source>
</evidence>
<dbReference type="EMBL" id="SMMG02000006">
    <property type="protein sequence ID" value="KAA3470495.1"/>
    <property type="molecule type" value="Genomic_DNA"/>
</dbReference>
<accession>A0A5B6VN80</accession>
<organism evidence="1 2">
    <name type="scientific">Gossypium australe</name>
    <dbReference type="NCBI Taxonomy" id="47621"/>
    <lineage>
        <taxon>Eukaryota</taxon>
        <taxon>Viridiplantae</taxon>
        <taxon>Streptophyta</taxon>
        <taxon>Embryophyta</taxon>
        <taxon>Tracheophyta</taxon>
        <taxon>Spermatophyta</taxon>
        <taxon>Magnoliopsida</taxon>
        <taxon>eudicotyledons</taxon>
        <taxon>Gunneridae</taxon>
        <taxon>Pentapetalae</taxon>
        <taxon>rosids</taxon>
        <taxon>malvids</taxon>
        <taxon>Malvales</taxon>
        <taxon>Malvaceae</taxon>
        <taxon>Malvoideae</taxon>
        <taxon>Gossypium</taxon>
    </lineage>
</organism>
<name>A0A5B6VN80_9ROSI</name>
<gene>
    <name evidence="1" type="ORF">EPI10_016203</name>
</gene>
<comment type="caution">
    <text evidence="1">The sequence shown here is derived from an EMBL/GenBank/DDBJ whole genome shotgun (WGS) entry which is preliminary data.</text>
</comment>
<sequence length="126" mass="14433">MFARLFVSEDGCLLAKLQFFRSRFVSVSLLIRVWIVGFVRLSREFKEILISTMMMFCVFEDEDLRRLILTEAHSSSYAMHPGPLGSVLVAWVEEGSCRLYCEMFGLSTSESRASASIWFALAYSYS</sequence>
<dbReference type="Proteomes" id="UP000325315">
    <property type="component" value="Unassembled WGS sequence"/>
</dbReference>
<reference evidence="2" key="1">
    <citation type="journal article" date="2019" name="Plant Biotechnol. J.">
        <title>Genome sequencing of the Australian wild diploid species Gossypium australe highlights disease resistance and delayed gland morphogenesis.</title>
        <authorList>
            <person name="Cai Y."/>
            <person name="Cai X."/>
            <person name="Wang Q."/>
            <person name="Wang P."/>
            <person name="Zhang Y."/>
            <person name="Cai C."/>
            <person name="Xu Y."/>
            <person name="Wang K."/>
            <person name="Zhou Z."/>
            <person name="Wang C."/>
            <person name="Geng S."/>
            <person name="Li B."/>
            <person name="Dong Q."/>
            <person name="Hou Y."/>
            <person name="Wang H."/>
            <person name="Ai P."/>
            <person name="Liu Z."/>
            <person name="Yi F."/>
            <person name="Sun M."/>
            <person name="An G."/>
            <person name="Cheng J."/>
            <person name="Zhang Y."/>
            <person name="Shi Q."/>
            <person name="Xie Y."/>
            <person name="Shi X."/>
            <person name="Chang Y."/>
            <person name="Huang F."/>
            <person name="Chen Y."/>
            <person name="Hong S."/>
            <person name="Mi L."/>
            <person name="Sun Q."/>
            <person name="Zhang L."/>
            <person name="Zhou B."/>
            <person name="Peng R."/>
            <person name="Zhang X."/>
            <person name="Liu F."/>
        </authorList>
    </citation>
    <scope>NUCLEOTIDE SEQUENCE [LARGE SCALE GENOMIC DNA]</scope>
    <source>
        <strain evidence="2">cv. PA1801</strain>
    </source>
</reference>
<proteinExistence type="predicted"/>
<keyword evidence="2" id="KW-1185">Reference proteome</keyword>
<protein>
    <submittedName>
        <fullName evidence="1">Uncharacterized protein</fullName>
    </submittedName>
</protein>